<keyword evidence="6" id="KW-1185">Reference proteome</keyword>
<dbReference type="OrthoDB" id="9805514at2"/>
<dbReference type="Pfam" id="PF00005">
    <property type="entry name" value="ABC_tran"/>
    <property type="match status" value="1"/>
</dbReference>
<proteinExistence type="predicted"/>
<evidence type="ECO:0000259" key="4">
    <source>
        <dbReference type="PROSITE" id="PS50893"/>
    </source>
</evidence>
<dbReference type="InterPro" id="IPR003439">
    <property type="entry name" value="ABC_transporter-like_ATP-bd"/>
</dbReference>
<evidence type="ECO:0000313" key="6">
    <source>
        <dbReference type="Proteomes" id="UP000219036"/>
    </source>
</evidence>
<evidence type="ECO:0000256" key="3">
    <source>
        <dbReference type="ARBA" id="ARBA00022840"/>
    </source>
</evidence>
<dbReference type="InterPro" id="IPR027417">
    <property type="entry name" value="P-loop_NTPase"/>
</dbReference>
<keyword evidence="3 5" id="KW-0067">ATP-binding</keyword>
<dbReference type="InterPro" id="IPR051782">
    <property type="entry name" value="ABC_Transporter_VariousFunc"/>
</dbReference>
<feature type="domain" description="ABC transporter" evidence="4">
    <location>
        <begin position="2"/>
        <end position="229"/>
    </location>
</feature>
<dbReference type="Gene3D" id="3.40.50.300">
    <property type="entry name" value="P-loop containing nucleotide triphosphate hydrolases"/>
    <property type="match status" value="1"/>
</dbReference>
<organism evidence="5 6">
    <name type="scientific">Persephonella hydrogeniphila</name>
    <dbReference type="NCBI Taxonomy" id="198703"/>
    <lineage>
        <taxon>Bacteria</taxon>
        <taxon>Pseudomonadati</taxon>
        <taxon>Aquificota</taxon>
        <taxon>Aquificia</taxon>
        <taxon>Aquificales</taxon>
        <taxon>Hydrogenothermaceae</taxon>
        <taxon>Persephonella</taxon>
    </lineage>
</organism>
<gene>
    <name evidence="5" type="ORF">SAMN06265182_1370</name>
</gene>
<dbReference type="PANTHER" id="PTHR42939:SF1">
    <property type="entry name" value="ABC TRANSPORTER ATP-BINDING PROTEIN ALBC-RELATED"/>
    <property type="match status" value="1"/>
</dbReference>
<dbReference type="PROSITE" id="PS50893">
    <property type="entry name" value="ABC_TRANSPORTER_2"/>
    <property type="match status" value="1"/>
</dbReference>
<protein>
    <submittedName>
        <fullName evidence="5">Cu-processing system ATP-binding protein</fullName>
    </submittedName>
</protein>
<dbReference type="CDD" id="cd03230">
    <property type="entry name" value="ABC_DR_subfamily_A"/>
    <property type="match status" value="1"/>
</dbReference>
<dbReference type="SUPFAM" id="SSF52540">
    <property type="entry name" value="P-loop containing nucleoside triphosphate hydrolases"/>
    <property type="match status" value="1"/>
</dbReference>
<keyword evidence="1" id="KW-0813">Transport</keyword>
<sequence length="239" mass="27213">MVKIKNLYKKFGKQEVLKGINLELKKGKVTAILGPNGSGKTTLIKSILGLVIPTDGEIYVKGENVRDNWSYRKYIGYMPQIAVFPENLTLKELINMLLDIRKEGYNPNIKDDFIKHFKLEEYMDKKLKNLSGGTKQKVSALITFMFDPEIYFLDEPTVGLDPISSSFLKDKIREQAERDRLVVLTSHIMSEVEELADDIVFLLEGVIHVQGSVKEIIQSSGEKNLERAIAKLMEKKYNA</sequence>
<dbReference type="Proteomes" id="UP000219036">
    <property type="component" value="Unassembled WGS sequence"/>
</dbReference>
<name>A0A285NLX6_9AQUI</name>
<dbReference type="AlphaFoldDB" id="A0A285NLX6"/>
<dbReference type="GO" id="GO:0005524">
    <property type="term" value="F:ATP binding"/>
    <property type="evidence" value="ECO:0007669"/>
    <property type="project" value="UniProtKB-KW"/>
</dbReference>
<dbReference type="RefSeq" id="WP_097000537.1">
    <property type="nucleotide sequence ID" value="NZ_OBEI01000005.1"/>
</dbReference>
<dbReference type="InterPro" id="IPR003593">
    <property type="entry name" value="AAA+_ATPase"/>
</dbReference>
<evidence type="ECO:0000313" key="5">
    <source>
        <dbReference type="EMBL" id="SNZ08641.1"/>
    </source>
</evidence>
<dbReference type="PANTHER" id="PTHR42939">
    <property type="entry name" value="ABC TRANSPORTER ATP-BINDING PROTEIN ALBC-RELATED"/>
    <property type="match status" value="1"/>
</dbReference>
<keyword evidence="2" id="KW-0547">Nucleotide-binding</keyword>
<dbReference type="SMART" id="SM00382">
    <property type="entry name" value="AAA"/>
    <property type="match status" value="1"/>
</dbReference>
<evidence type="ECO:0000256" key="2">
    <source>
        <dbReference type="ARBA" id="ARBA00022741"/>
    </source>
</evidence>
<reference evidence="6" key="1">
    <citation type="submission" date="2017-09" db="EMBL/GenBank/DDBJ databases">
        <authorList>
            <person name="Varghese N."/>
            <person name="Submissions S."/>
        </authorList>
    </citation>
    <scope>NUCLEOTIDE SEQUENCE [LARGE SCALE GENOMIC DNA]</scope>
    <source>
        <strain evidence="6">DSM 15103</strain>
    </source>
</reference>
<evidence type="ECO:0000256" key="1">
    <source>
        <dbReference type="ARBA" id="ARBA00022448"/>
    </source>
</evidence>
<dbReference type="EMBL" id="OBEI01000005">
    <property type="protein sequence ID" value="SNZ08641.1"/>
    <property type="molecule type" value="Genomic_DNA"/>
</dbReference>
<accession>A0A285NLX6</accession>
<dbReference type="GO" id="GO:0016887">
    <property type="term" value="F:ATP hydrolysis activity"/>
    <property type="evidence" value="ECO:0007669"/>
    <property type="project" value="InterPro"/>
</dbReference>